<keyword evidence="2" id="KW-1185">Reference proteome</keyword>
<dbReference type="Proteomes" id="UP000464214">
    <property type="component" value="Chromosome"/>
</dbReference>
<accession>A0A6P1NU90</accession>
<dbReference type="KEGG" id="nib:GU926_08295"/>
<reference evidence="1 2" key="1">
    <citation type="submission" date="2020-01" db="EMBL/GenBank/DDBJ databases">
        <authorList>
            <person name="Kim M."/>
        </authorList>
    </citation>
    <scope>NUCLEOTIDE SEQUENCE [LARGE SCALE GENOMIC DNA]</scope>
    <source>
        <strain evidence="1 2">BT10</strain>
    </source>
</reference>
<dbReference type="RefSeq" id="WP_160690833.1">
    <property type="nucleotide sequence ID" value="NZ_CP047897.1"/>
</dbReference>
<sequence>MDHKILNTQNQDVLIYRAETQNEETQDFDQTVTVQAWLKDTHEEDGESVFKFEEIEFELPEQARAFIRDYSEASAEEFLARHAL</sequence>
<name>A0A6P1NU90_9BACT</name>
<protein>
    <submittedName>
        <fullName evidence="1">Uncharacterized protein</fullName>
    </submittedName>
</protein>
<organism evidence="1 2">
    <name type="scientific">Nibribacter ruber</name>
    <dbReference type="NCBI Taxonomy" id="2698458"/>
    <lineage>
        <taxon>Bacteria</taxon>
        <taxon>Pseudomonadati</taxon>
        <taxon>Bacteroidota</taxon>
        <taxon>Cytophagia</taxon>
        <taxon>Cytophagales</taxon>
        <taxon>Hymenobacteraceae</taxon>
        <taxon>Nibribacter</taxon>
    </lineage>
</organism>
<dbReference type="EMBL" id="CP047897">
    <property type="protein sequence ID" value="QHL87436.1"/>
    <property type="molecule type" value="Genomic_DNA"/>
</dbReference>
<proteinExistence type="predicted"/>
<evidence type="ECO:0000313" key="2">
    <source>
        <dbReference type="Proteomes" id="UP000464214"/>
    </source>
</evidence>
<dbReference type="AlphaFoldDB" id="A0A6P1NU90"/>
<evidence type="ECO:0000313" key="1">
    <source>
        <dbReference type="EMBL" id="QHL87436.1"/>
    </source>
</evidence>
<gene>
    <name evidence="1" type="ORF">GU926_08295</name>
</gene>